<evidence type="ECO:0000313" key="3">
    <source>
        <dbReference type="Proteomes" id="UP000823775"/>
    </source>
</evidence>
<reference evidence="2 3" key="1">
    <citation type="journal article" date="2021" name="BMC Genomics">
        <title>Datura genome reveals duplications of psychoactive alkaloid biosynthetic genes and high mutation rate following tissue culture.</title>
        <authorList>
            <person name="Rajewski A."/>
            <person name="Carter-House D."/>
            <person name="Stajich J."/>
            <person name="Litt A."/>
        </authorList>
    </citation>
    <scope>NUCLEOTIDE SEQUENCE [LARGE SCALE GENOMIC DNA]</scope>
    <source>
        <strain evidence="2">AR-01</strain>
    </source>
</reference>
<evidence type="ECO:0000313" key="2">
    <source>
        <dbReference type="EMBL" id="MCE0481022.1"/>
    </source>
</evidence>
<dbReference type="Proteomes" id="UP000823775">
    <property type="component" value="Unassembled WGS sequence"/>
</dbReference>
<feature type="region of interest" description="Disordered" evidence="1">
    <location>
        <begin position="1"/>
        <end position="33"/>
    </location>
</feature>
<name>A0ABS8VLD3_DATST</name>
<comment type="caution">
    <text evidence="2">The sequence shown here is derived from an EMBL/GenBank/DDBJ whole genome shotgun (WGS) entry which is preliminary data.</text>
</comment>
<dbReference type="EMBL" id="JACEIK010005233">
    <property type="protein sequence ID" value="MCE0481022.1"/>
    <property type="molecule type" value="Genomic_DNA"/>
</dbReference>
<protein>
    <submittedName>
        <fullName evidence="2">Uncharacterized protein</fullName>
    </submittedName>
</protein>
<organism evidence="2 3">
    <name type="scientific">Datura stramonium</name>
    <name type="common">Jimsonweed</name>
    <name type="synonym">Common thornapple</name>
    <dbReference type="NCBI Taxonomy" id="4076"/>
    <lineage>
        <taxon>Eukaryota</taxon>
        <taxon>Viridiplantae</taxon>
        <taxon>Streptophyta</taxon>
        <taxon>Embryophyta</taxon>
        <taxon>Tracheophyta</taxon>
        <taxon>Spermatophyta</taxon>
        <taxon>Magnoliopsida</taxon>
        <taxon>eudicotyledons</taxon>
        <taxon>Gunneridae</taxon>
        <taxon>Pentapetalae</taxon>
        <taxon>asterids</taxon>
        <taxon>lamiids</taxon>
        <taxon>Solanales</taxon>
        <taxon>Solanaceae</taxon>
        <taxon>Solanoideae</taxon>
        <taxon>Datureae</taxon>
        <taxon>Datura</taxon>
    </lineage>
</organism>
<accession>A0ABS8VLD3</accession>
<feature type="compositionally biased region" description="Basic and acidic residues" evidence="1">
    <location>
        <begin position="19"/>
        <end position="29"/>
    </location>
</feature>
<evidence type="ECO:0000256" key="1">
    <source>
        <dbReference type="SAM" id="MobiDB-lite"/>
    </source>
</evidence>
<keyword evidence="3" id="KW-1185">Reference proteome</keyword>
<sequence>MANHEEEEVELHGDNQGNESKKKSMERWPLKLGQMRATSVPSEGCGRGHSSCRVLDQFPFREHQGKGEHLDSSCYQGIGVRGTKEILFLTKVVMEKETATGQHSFARTTRSGRMGLVIDMAAMYLNSPKLEKLRAMISASK</sequence>
<gene>
    <name evidence="2" type="ORF">HAX54_038392</name>
</gene>
<proteinExistence type="predicted"/>